<dbReference type="RefSeq" id="WP_166830153.1">
    <property type="nucleotide sequence ID" value="NZ_JAAOLX010000015.1"/>
</dbReference>
<reference evidence="2 3" key="1">
    <citation type="submission" date="2020-03" db="EMBL/GenBank/DDBJ databases">
        <title>Draft genome sequence of environmentally isolated violet-colored cultures.</title>
        <authorList>
            <person name="Wilson H.S."/>
        </authorList>
    </citation>
    <scope>NUCLEOTIDE SEQUENCE [LARGE SCALE GENOMIC DNA]</scope>
    <source>
        <strain evidence="2 3">HSC-16F04</strain>
    </source>
</reference>
<dbReference type="EMBL" id="JAAOLX010000015">
    <property type="protein sequence ID" value="NHQ88430.1"/>
    <property type="molecule type" value="Genomic_DNA"/>
</dbReference>
<feature type="chain" id="PRO_5046246091" evidence="1">
    <location>
        <begin position="22"/>
        <end position="148"/>
    </location>
</feature>
<keyword evidence="3" id="KW-1185">Reference proteome</keyword>
<sequence length="148" mass="16304">MKLITTTLSIVIALFSSSIYAKCQAGSETIFSCMTAKGKKIEVCDAEKTISYSFGKLHDKPEIVVNIPRNQASTYQWNGVGGHISYSVNIPNGNTVYSVFWIFDRFSEDDEIKAGVNVETNKKSVAIVKCSGKNIEQNIEGINLKPTE</sequence>
<comment type="caution">
    <text evidence="2">The sequence shown here is derived from an EMBL/GenBank/DDBJ whole genome shotgun (WGS) entry which is preliminary data.</text>
</comment>
<dbReference type="Proteomes" id="UP000712570">
    <property type="component" value="Unassembled WGS sequence"/>
</dbReference>
<accession>A0ABX0KUP7</accession>
<name>A0ABX0KUP7_9NEIS</name>
<protein>
    <submittedName>
        <fullName evidence="2">Uncharacterized protein</fullName>
    </submittedName>
</protein>
<gene>
    <name evidence="2" type="ORF">HA050_20220</name>
</gene>
<organism evidence="2 3">
    <name type="scientific">Iodobacter violaceini</name>
    <dbReference type="NCBI Taxonomy" id="3044271"/>
    <lineage>
        <taxon>Bacteria</taxon>
        <taxon>Pseudomonadati</taxon>
        <taxon>Pseudomonadota</taxon>
        <taxon>Betaproteobacteria</taxon>
        <taxon>Neisseriales</taxon>
        <taxon>Chitinibacteraceae</taxon>
        <taxon>Iodobacter</taxon>
    </lineage>
</organism>
<proteinExistence type="predicted"/>
<evidence type="ECO:0000256" key="1">
    <source>
        <dbReference type="SAM" id="SignalP"/>
    </source>
</evidence>
<evidence type="ECO:0000313" key="2">
    <source>
        <dbReference type="EMBL" id="NHQ88430.1"/>
    </source>
</evidence>
<keyword evidence="1" id="KW-0732">Signal</keyword>
<evidence type="ECO:0000313" key="3">
    <source>
        <dbReference type="Proteomes" id="UP000712570"/>
    </source>
</evidence>
<feature type="signal peptide" evidence="1">
    <location>
        <begin position="1"/>
        <end position="21"/>
    </location>
</feature>